<keyword evidence="3" id="KW-0996">Nickel insertion</keyword>
<proteinExistence type="inferred from homology"/>
<dbReference type="RefSeq" id="WP_209350224.1">
    <property type="nucleotide sequence ID" value="NZ_JAGIYZ010000002.1"/>
</dbReference>
<keyword evidence="3" id="KW-0963">Cytoplasm</keyword>
<reference evidence="4 5" key="1">
    <citation type="submission" date="2021-03" db="EMBL/GenBank/DDBJ databases">
        <authorList>
            <person name="So Y."/>
        </authorList>
    </citation>
    <scope>NUCLEOTIDE SEQUENCE [LARGE SCALE GENOMIC DNA]</scope>
    <source>
        <strain evidence="4 5">PWR1</strain>
    </source>
</reference>
<comment type="caution">
    <text evidence="4">The sequence shown here is derived from an EMBL/GenBank/DDBJ whole genome shotgun (WGS) entry which is preliminary data.</text>
</comment>
<organism evidence="4 5">
    <name type="scientific">Roseomonas nitratireducens</name>
    <dbReference type="NCBI Taxonomy" id="2820810"/>
    <lineage>
        <taxon>Bacteria</taxon>
        <taxon>Pseudomonadati</taxon>
        <taxon>Pseudomonadota</taxon>
        <taxon>Alphaproteobacteria</taxon>
        <taxon>Acetobacterales</taxon>
        <taxon>Roseomonadaceae</taxon>
        <taxon>Roseomonas</taxon>
    </lineage>
</organism>
<comment type="subcellular location">
    <subcellularLocation>
        <location evidence="3">Cytoplasm</location>
    </subcellularLocation>
</comment>
<keyword evidence="2 3" id="KW-0143">Chaperone</keyword>
<evidence type="ECO:0000313" key="4">
    <source>
        <dbReference type="EMBL" id="MBP0462822.1"/>
    </source>
</evidence>
<comment type="subunit">
    <text evidence="3">UreD, UreF and UreG form a complex that acts as a GTP-hydrolysis-dependent molecular chaperone, activating the urease apoprotein by helping to assemble the nickel containing metallocenter of UreC. The UreE protein probably delivers the nickel.</text>
</comment>
<keyword evidence="5" id="KW-1185">Reference proteome</keyword>
<name>A0ABS4AQH9_9PROT</name>
<dbReference type="HAMAP" id="MF_01384">
    <property type="entry name" value="UreD"/>
    <property type="match status" value="1"/>
</dbReference>
<dbReference type="PANTHER" id="PTHR33643:SF1">
    <property type="entry name" value="UREASE ACCESSORY PROTEIN D"/>
    <property type="match status" value="1"/>
</dbReference>
<dbReference type="PANTHER" id="PTHR33643">
    <property type="entry name" value="UREASE ACCESSORY PROTEIN D"/>
    <property type="match status" value="1"/>
</dbReference>
<dbReference type="Proteomes" id="UP000680815">
    <property type="component" value="Unassembled WGS sequence"/>
</dbReference>
<protein>
    <recommendedName>
        <fullName evidence="3">Urease accessory protein UreD</fullName>
    </recommendedName>
</protein>
<dbReference type="EMBL" id="JAGIYZ010000002">
    <property type="protein sequence ID" value="MBP0462822.1"/>
    <property type="molecule type" value="Genomic_DNA"/>
</dbReference>
<comment type="similarity">
    <text evidence="1 3">Belongs to the UreD family.</text>
</comment>
<accession>A0ABS4AQH9</accession>
<dbReference type="Pfam" id="PF01774">
    <property type="entry name" value="UreD"/>
    <property type="match status" value="1"/>
</dbReference>
<evidence type="ECO:0000256" key="1">
    <source>
        <dbReference type="ARBA" id="ARBA00007177"/>
    </source>
</evidence>
<evidence type="ECO:0000256" key="3">
    <source>
        <dbReference type="HAMAP-Rule" id="MF_01384"/>
    </source>
</evidence>
<gene>
    <name evidence="3" type="primary">ureD</name>
    <name evidence="4" type="ORF">J5Y09_02755</name>
</gene>
<evidence type="ECO:0000256" key="2">
    <source>
        <dbReference type="ARBA" id="ARBA00023186"/>
    </source>
</evidence>
<sequence length="276" mass="29272">MGIVAAAPRHQRAKGGCALRFTHARGDTRLAHLDQASPMRILFPTPEPGEMPLAALVNTAGGLAGGDEVAIEVTIDPGARATLSTPAAEKIYRSLGPETRIATRLVAEAGALLEWIPQETILFEGARLDRRIEVSIAADATLVMAEMLVFGRRARDERFATGSLNDSWRVARDGRLLWADGLALGPAPVAQIDRPFGLGGAEALATLLLALPGDSLAARDVLREGGMPATIPRPGLVLLRWLGAATAVRESLGAAIRQVRRDVLGLPAVLPRLWTC</sequence>
<evidence type="ECO:0000313" key="5">
    <source>
        <dbReference type="Proteomes" id="UP000680815"/>
    </source>
</evidence>
<dbReference type="InterPro" id="IPR002669">
    <property type="entry name" value="UreD"/>
</dbReference>
<comment type="function">
    <text evidence="3">Required for maturation of urease via the functional incorporation of the urease nickel metallocenter.</text>
</comment>